<evidence type="ECO:0000313" key="2">
    <source>
        <dbReference type="Proteomes" id="UP000001610"/>
    </source>
</evidence>
<protein>
    <submittedName>
        <fullName evidence="1">Uncharacterized protein</fullName>
    </submittedName>
</protein>
<dbReference type="EMBL" id="JH126400">
    <property type="protein sequence ID" value="EGX95025.1"/>
    <property type="molecule type" value="Genomic_DNA"/>
</dbReference>
<evidence type="ECO:0000313" key="1">
    <source>
        <dbReference type="EMBL" id="EGX95025.1"/>
    </source>
</evidence>
<keyword evidence="2" id="KW-1185">Reference proteome</keyword>
<dbReference type="VEuPathDB" id="FungiDB:CCM_03297"/>
<dbReference type="InParanoid" id="G3JA05"/>
<dbReference type="KEGG" id="cmt:CCM_03297"/>
<proteinExistence type="predicted"/>
<reference evidence="1 2" key="1">
    <citation type="journal article" date="2011" name="Genome Biol.">
        <title>Genome sequence of the insect pathogenic fungus Cordyceps militaris, a valued traditional Chinese medicine.</title>
        <authorList>
            <person name="Zheng P."/>
            <person name="Xia Y."/>
            <person name="Xiao G."/>
            <person name="Xiong C."/>
            <person name="Hu X."/>
            <person name="Zhang S."/>
            <person name="Zheng H."/>
            <person name="Huang Y."/>
            <person name="Zhou Y."/>
            <person name="Wang S."/>
            <person name="Zhao G.P."/>
            <person name="Liu X."/>
            <person name="St Leger R.J."/>
            <person name="Wang C."/>
        </authorList>
    </citation>
    <scope>NUCLEOTIDE SEQUENCE [LARGE SCALE GENOMIC DNA]</scope>
    <source>
        <strain evidence="1 2">CM01</strain>
    </source>
</reference>
<dbReference type="HOGENOM" id="CLU_2812253_0_0_1"/>
<accession>G3JA05</accession>
<dbReference type="GeneID" id="18165323"/>
<dbReference type="Proteomes" id="UP000001610">
    <property type="component" value="Unassembled WGS sequence"/>
</dbReference>
<organism evidence="1 2">
    <name type="scientific">Cordyceps militaris (strain CM01)</name>
    <name type="common">Caterpillar fungus</name>
    <dbReference type="NCBI Taxonomy" id="983644"/>
    <lineage>
        <taxon>Eukaryota</taxon>
        <taxon>Fungi</taxon>
        <taxon>Dikarya</taxon>
        <taxon>Ascomycota</taxon>
        <taxon>Pezizomycotina</taxon>
        <taxon>Sordariomycetes</taxon>
        <taxon>Hypocreomycetidae</taxon>
        <taxon>Hypocreales</taxon>
        <taxon>Cordycipitaceae</taxon>
        <taxon>Cordyceps</taxon>
    </lineage>
</organism>
<dbReference type="RefSeq" id="XP_006668511.1">
    <property type="nucleotide sequence ID" value="XM_006668448.1"/>
</dbReference>
<name>G3JA05_CORMM</name>
<sequence length="67" mass="7557">MTGGPNDQRSAWRISRPPFIRAFRAHPSEAPRALRFELALRVRASLLRDEERCDIAGAKIKQAGNNL</sequence>
<gene>
    <name evidence="1" type="ORF">CCM_03297</name>
</gene>
<dbReference type="AlphaFoldDB" id="G3JA05"/>